<evidence type="ECO:0000313" key="2">
    <source>
        <dbReference type="Proteomes" id="UP000007648"/>
    </source>
</evidence>
<dbReference type="AlphaFoldDB" id="A0A7N4NQT5"/>
<reference evidence="1" key="2">
    <citation type="submission" date="2025-08" db="UniProtKB">
        <authorList>
            <consortium name="Ensembl"/>
        </authorList>
    </citation>
    <scope>IDENTIFICATION</scope>
</reference>
<organism evidence="1 2">
    <name type="scientific">Sarcophilus harrisii</name>
    <name type="common">Tasmanian devil</name>
    <name type="synonym">Sarcophilus laniarius</name>
    <dbReference type="NCBI Taxonomy" id="9305"/>
    <lineage>
        <taxon>Eukaryota</taxon>
        <taxon>Metazoa</taxon>
        <taxon>Chordata</taxon>
        <taxon>Craniata</taxon>
        <taxon>Vertebrata</taxon>
        <taxon>Euteleostomi</taxon>
        <taxon>Mammalia</taxon>
        <taxon>Metatheria</taxon>
        <taxon>Dasyuromorphia</taxon>
        <taxon>Dasyuridae</taxon>
        <taxon>Sarcophilus</taxon>
    </lineage>
</organism>
<accession>A0A7N4NQT5</accession>
<sequence length="18" mass="1976">NSANRWTFGKGTQLLVSP</sequence>
<keyword evidence="2" id="KW-1185">Reference proteome</keyword>
<dbReference type="Ensembl" id="ENSSHAT00000037363.1">
    <property type="protein sequence ID" value="ENSSHAP00000026668.1"/>
    <property type="gene ID" value="ENSSHAG00000021022.1"/>
</dbReference>
<proteinExistence type="predicted"/>
<dbReference type="Proteomes" id="UP000007648">
    <property type="component" value="Unassembled WGS sequence"/>
</dbReference>
<reference evidence="1 2" key="1">
    <citation type="journal article" date="2011" name="Proc. Natl. Acad. Sci. U.S.A.">
        <title>Genetic diversity and population structure of the endangered marsupial Sarcophilus harrisii (Tasmanian devil).</title>
        <authorList>
            <person name="Miller W."/>
            <person name="Hayes V.M."/>
            <person name="Ratan A."/>
            <person name="Petersen D.C."/>
            <person name="Wittekindt N.E."/>
            <person name="Miller J."/>
            <person name="Walenz B."/>
            <person name="Knight J."/>
            <person name="Qi J."/>
            <person name="Zhao F."/>
            <person name="Wang Q."/>
            <person name="Bedoya-Reina O.C."/>
            <person name="Katiyar N."/>
            <person name="Tomsho L.P."/>
            <person name="Kasson L.M."/>
            <person name="Hardie R.A."/>
            <person name="Woodbridge P."/>
            <person name="Tindall E.A."/>
            <person name="Bertelsen M.F."/>
            <person name="Dixon D."/>
            <person name="Pyecroft S."/>
            <person name="Helgen K.M."/>
            <person name="Lesk A.M."/>
            <person name="Pringle T.H."/>
            <person name="Patterson N."/>
            <person name="Zhang Y."/>
            <person name="Kreiss A."/>
            <person name="Woods G.M."/>
            <person name="Jones M.E."/>
            <person name="Schuster S.C."/>
        </authorList>
    </citation>
    <scope>NUCLEOTIDE SEQUENCE [LARGE SCALE GENOMIC DNA]</scope>
</reference>
<reference evidence="1" key="3">
    <citation type="submission" date="2025-09" db="UniProtKB">
        <authorList>
            <consortium name="Ensembl"/>
        </authorList>
    </citation>
    <scope>IDENTIFICATION</scope>
</reference>
<evidence type="ECO:0000313" key="1">
    <source>
        <dbReference type="Ensembl" id="ENSSHAP00000026668.1"/>
    </source>
</evidence>
<protein>
    <submittedName>
        <fullName evidence="1">Uncharacterized protein</fullName>
    </submittedName>
</protein>
<dbReference type="InParanoid" id="A0A7N4NQT5"/>
<name>A0A7N4NQT5_SARHA</name>